<keyword evidence="3" id="KW-0812">Transmembrane</keyword>
<feature type="compositionally biased region" description="Basic and acidic residues" evidence="2">
    <location>
        <begin position="94"/>
        <end position="104"/>
    </location>
</feature>
<evidence type="ECO:0000313" key="4">
    <source>
        <dbReference type="EMBL" id="KWS02994.1"/>
    </source>
</evidence>
<feature type="coiled-coil region" evidence="1">
    <location>
        <begin position="453"/>
        <end position="498"/>
    </location>
</feature>
<keyword evidence="5" id="KW-1185">Reference proteome</keyword>
<accession>A0A108U5M4</accession>
<feature type="compositionally biased region" description="Basic and acidic residues" evidence="2">
    <location>
        <begin position="181"/>
        <end position="198"/>
    </location>
</feature>
<sequence length="1072" mass="115022">MAVARIARRADPRSDPRYKRVVSKLEADTRKLKQHPPPSRKSDESAKAAKGPANEKAAGARAKQVDKLEQSDTPKPQTASFLSMLRAEIEKVMPKTLGDTEKFMKGGSGNDIKSSLKGEVGNQKQAATGDLKQNSSAAPSEAGVAAKPVTPIPPEPGTPAPQIDAAAAMPAPKPAAEVSLEDSKTEVADAKKATKQTETRLTNANDPRFSAVMSAEKAVHKQADAGPVQYRGSEAATLGKAGAQAKGVAGKGVSSLLATKGGSKAKVASKQEQQKAREELELSKFTDFVVTTFNTAKAAVDKRLETLDTTVNTMFDQGTDAALNSMKSYVEDALFKYKLERYLLMPGGSLLWIKDQILDLPPEVNRFYEAGRKLFTSAMDALAVKVANLVERELAAAKNDVALAQGKIAAAQAALSPAVRARGAQLTAEYADKFGELKSGIEDKKQQLAEGLAQKYKEAFDKADEALKAIQDANKGLVTQAKEKIAEVAKALMEFKDKLMGILRKGQDTIDLILDNPGGFLSNLIAAVKGGFAAFAGRIWDHLKKGFMKWLFGALASAGIEIPGDLSLVSILKLVLGVLGITYDRMRAKAVKLLGPTAVTVIEKLVGYLQTLIGGGPAALWEQVKGDLSSLKDMVIGAIQDWIVTTIVQKAVAKVVSMFNPAGAIIQAIMMIINVVMFVIERAAQIMEFVESVINSIHAIATGSIGGAISKVEQALGNAVPILIGFLAALIGLGGISAKIKGFITKVQAKVDQAIDKVIKKAVAYIKKFLGAIKAGVMKVLNWWKKKKPVSGGGEQHTLTFEGSGGGARLVLRSTPEKPSTFLDRAADARSVTAAKRKGPIGTTKTHEKAIASLQKQLAVFDDNNKAAAAGKSANEADKLMGDLDSKLDTMSTHISGTLTSWGAKDEPIKKFSLPRSTFTVEHKRKVAAQHTKKTDLRRNADKEMINLRKGLARRHIVSSFDMSAHYASFLVGKKWSEGKMLLEQRASIGEARTPVNSPLNQAAIVDAASRRYGNFFGYTKNLFIGNSRENSAIQQHLDAGHPDMAETQLRNHVRRIKRSWAIDPSMNISEL</sequence>
<feature type="compositionally biased region" description="Basic and acidic residues" evidence="2">
    <location>
        <begin position="63"/>
        <end position="72"/>
    </location>
</feature>
<protein>
    <submittedName>
        <fullName evidence="4">Uncharacterized protein</fullName>
    </submittedName>
</protein>
<keyword evidence="3" id="KW-0472">Membrane</keyword>
<dbReference type="OrthoDB" id="292792at2"/>
<feature type="compositionally biased region" description="Pro residues" evidence="2">
    <location>
        <begin position="150"/>
        <end position="159"/>
    </location>
</feature>
<evidence type="ECO:0000256" key="2">
    <source>
        <dbReference type="SAM" id="MobiDB-lite"/>
    </source>
</evidence>
<keyword evidence="3" id="KW-1133">Transmembrane helix</keyword>
<feature type="transmembrane region" description="Helical" evidence="3">
    <location>
        <begin position="658"/>
        <end position="680"/>
    </location>
</feature>
<dbReference type="Proteomes" id="UP000023435">
    <property type="component" value="Unassembled WGS sequence"/>
</dbReference>
<evidence type="ECO:0000313" key="5">
    <source>
        <dbReference type="Proteomes" id="UP000023435"/>
    </source>
</evidence>
<gene>
    <name evidence="4" type="ORF">AZ78_0540</name>
</gene>
<dbReference type="RefSeq" id="WP_036107421.1">
    <property type="nucleotide sequence ID" value="NZ_JAJA02000001.1"/>
</dbReference>
<comment type="caution">
    <text evidence="4">The sequence shown here is derived from an EMBL/GenBank/DDBJ whole genome shotgun (WGS) entry which is preliminary data.</text>
</comment>
<evidence type="ECO:0000256" key="1">
    <source>
        <dbReference type="SAM" id="Coils"/>
    </source>
</evidence>
<feature type="compositionally biased region" description="Low complexity" evidence="2">
    <location>
        <begin position="160"/>
        <end position="176"/>
    </location>
</feature>
<feature type="region of interest" description="Disordered" evidence="2">
    <location>
        <begin position="94"/>
        <end position="203"/>
    </location>
</feature>
<dbReference type="EMBL" id="JAJA02000001">
    <property type="protein sequence ID" value="KWS02994.1"/>
    <property type="molecule type" value="Genomic_DNA"/>
</dbReference>
<feature type="region of interest" description="Disordered" evidence="2">
    <location>
        <begin position="1"/>
        <end position="82"/>
    </location>
</feature>
<evidence type="ECO:0000256" key="3">
    <source>
        <dbReference type="SAM" id="Phobius"/>
    </source>
</evidence>
<feature type="transmembrane region" description="Helical" evidence="3">
    <location>
        <begin position="715"/>
        <end position="736"/>
    </location>
</feature>
<feature type="compositionally biased region" description="Basic and acidic residues" evidence="2">
    <location>
        <begin position="8"/>
        <end position="31"/>
    </location>
</feature>
<name>A0A108U5M4_9GAMM</name>
<reference evidence="4 5" key="1">
    <citation type="journal article" date="2014" name="Genome Announc.">
        <title>Draft Genome Sequence of Lysobacter capsici AZ78, a Bacterium Antagonistic to Plant-Pathogenic Oomycetes.</title>
        <authorList>
            <person name="Puopolo G."/>
            <person name="Sonego P."/>
            <person name="Engelen K."/>
            <person name="Pertot I."/>
        </authorList>
    </citation>
    <scope>NUCLEOTIDE SEQUENCE [LARGE SCALE GENOMIC DNA]</scope>
    <source>
        <strain evidence="4 5">AZ78</strain>
    </source>
</reference>
<feature type="coiled-coil region" evidence="1">
    <location>
        <begin position="387"/>
        <end position="414"/>
    </location>
</feature>
<keyword evidence="1" id="KW-0175">Coiled coil</keyword>
<proteinExistence type="predicted"/>
<feature type="compositionally biased region" description="Polar residues" evidence="2">
    <location>
        <begin position="122"/>
        <end position="138"/>
    </location>
</feature>
<organism evidence="4 5">
    <name type="scientific">Lysobacter capsici AZ78</name>
    <dbReference type="NCBI Taxonomy" id="1444315"/>
    <lineage>
        <taxon>Bacteria</taxon>
        <taxon>Pseudomonadati</taxon>
        <taxon>Pseudomonadota</taxon>
        <taxon>Gammaproteobacteria</taxon>
        <taxon>Lysobacterales</taxon>
        <taxon>Lysobacteraceae</taxon>
        <taxon>Lysobacter</taxon>
    </lineage>
</organism>
<dbReference type="AlphaFoldDB" id="A0A108U5M4"/>